<dbReference type="Pfam" id="PF04313">
    <property type="entry name" value="HSDR_N"/>
    <property type="match status" value="1"/>
</dbReference>
<dbReference type="GO" id="GO:0009307">
    <property type="term" value="P:DNA restriction-modification system"/>
    <property type="evidence" value="ECO:0007669"/>
    <property type="project" value="UniProtKB-KW"/>
</dbReference>
<keyword evidence="9 11" id="KW-0067">ATP-binding</keyword>
<evidence type="ECO:0000256" key="9">
    <source>
        <dbReference type="ARBA" id="ARBA00022840"/>
    </source>
</evidence>
<organism evidence="14 15">
    <name type="scientific">Hujiaoplasma nucleasis</name>
    <dbReference type="NCBI Taxonomy" id="2725268"/>
    <lineage>
        <taxon>Bacteria</taxon>
        <taxon>Bacillati</taxon>
        <taxon>Mycoplasmatota</taxon>
        <taxon>Mollicutes</taxon>
        <taxon>Candidatus Izemoplasmatales</taxon>
        <taxon>Hujiaoplasmataceae</taxon>
        <taxon>Hujiaoplasma</taxon>
    </lineage>
</organism>
<proteinExistence type="inferred from homology"/>
<dbReference type="Proteomes" id="UP000512167">
    <property type="component" value="Chromosome"/>
</dbReference>
<feature type="domain" description="Helicase ATP-binding" evidence="13">
    <location>
        <begin position="286"/>
        <end position="470"/>
    </location>
</feature>
<evidence type="ECO:0000256" key="5">
    <source>
        <dbReference type="ARBA" id="ARBA00022741"/>
    </source>
</evidence>
<comment type="catalytic activity">
    <reaction evidence="1 11">
        <text>Endonucleolytic cleavage of DNA to give random double-stranded fragments with terminal 5'-phosphates, ATP is simultaneously hydrolyzed.</text>
        <dbReference type="EC" id="3.1.21.3"/>
    </reaction>
</comment>
<dbReference type="GO" id="GO:0003677">
    <property type="term" value="F:DNA binding"/>
    <property type="evidence" value="ECO:0007669"/>
    <property type="project" value="UniProtKB-KW"/>
</dbReference>
<dbReference type="NCBIfam" id="TIGR00348">
    <property type="entry name" value="hsdR"/>
    <property type="match status" value="1"/>
</dbReference>
<keyword evidence="15" id="KW-1185">Reference proteome</keyword>
<keyword evidence="12" id="KW-0175">Coiled coil</keyword>
<accession>A0A7L6N394</accession>
<keyword evidence="5 11" id="KW-0547">Nucleotide-binding</keyword>
<evidence type="ECO:0000313" key="15">
    <source>
        <dbReference type="Proteomes" id="UP000512167"/>
    </source>
</evidence>
<keyword evidence="6 11" id="KW-0680">Restriction system</keyword>
<protein>
    <recommendedName>
        <fullName evidence="11">Type I restriction enzyme endonuclease subunit</fullName>
        <shortName evidence="11">R protein</shortName>
        <ecNumber evidence="11">3.1.21.3</ecNumber>
    </recommendedName>
</protein>
<keyword evidence="4" id="KW-0540">Nuclease</keyword>
<dbReference type="Pfam" id="PF11867">
    <property type="entry name" value="T1RH-like_C"/>
    <property type="match status" value="1"/>
</dbReference>
<sequence length="1047" mass="120291">MSSFNESHLEEAVIEWFQELGYEYANGLDIGPDGDYPERESYEDVILKERLREALFAFNKDIPHEALEEALREIIIPKKVSLIDNNKDFHKYLTEGITVEYRNDSGRMVHKQAVLFDYNHIHNNDFLVVNQFIVIENKVKKIPDVIVFINGFPLVVFELKSMSDEKVSISDAYNQIRTYQNTISNLFVYNAFSVISDGENAKAGTITSNEKRFMFWRLLKGKKILGNDIPQLELIIKGMFDKEILLNIIKHYIVFEEDNHFTNKILAGYHQYQASEEALKNTIRAISPTGDRRIGVVWHTQGSGKSLTMVFYSGKLVINEKLNNPTIVVITDRNDLDDQLFSTFSKSQDLLRNKPVQATDREHLRELLDGRTSGGIIFTTIHKFYPENGNSIEPLTNRTNVIVIADEAHRTQYGFDAKIVENKEEAYETFGYAKYMRDSLPNASYIGFTGTPIELVDRNTKAVFGDYIDTYDMTNSIKDKNTVEIYYESRIAKIDFYDQYRDLLDEEFDEITEYQEEIEKTKQKRKWAQLEAVVGSKERVKQISKDIVKHFEERQYANEAPTGKAMIVSMSRRIAVEFYKEITALRPTWHHKDLNKGKIKVVMTSSSSDPEDWQLHKTTKADRDKLSARMKDNKDELELVIVCDMWLTGFDVPSLHTMYIDKPMKGHNLMQAIARVNRVFKEKEGGLVVDYIGIADSLKKALSIYTETDRETTGIDTDLAVNLMMEKLDVIHDLLHNHDYSKFFGESKGQKVKAIVETADYIIGLGEKDKKDYIQLVTELTKTYSLCATTDQAMEVNVEIGFHKAVKATLIKTITHGSKKKTTAELDAELNQLISKSLRSDKVIDILAEAGLQKPNIAVLSDEFLEEFKEMEHKNLAVELLKKLIKGKIKAIATKSIIQSRKFSEMLEDAILKYQLRSLTTSLIIQELIDMAKEIMKAEDISKGSGLNEDEYAFYEALSSNMTAKKVMGTAVLKEIARELTVKIKSNTTVDWNIRESVRARIRMEVRRLLKKYDYPPDDPSDPNNYDKSIQLIMEQTELVCDRDSLD</sequence>
<dbReference type="PROSITE" id="PS51192">
    <property type="entry name" value="HELICASE_ATP_BIND_1"/>
    <property type="match status" value="1"/>
</dbReference>
<dbReference type="GO" id="GO:0005524">
    <property type="term" value="F:ATP binding"/>
    <property type="evidence" value="ECO:0007669"/>
    <property type="project" value="UniProtKB-KW"/>
</dbReference>
<dbReference type="SMART" id="SM00487">
    <property type="entry name" value="DEXDc"/>
    <property type="match status" value="1"/>
</dbReference>
<name>A0A7L6N394_9MOLU</name>
<dbReference type="InterPro" id="IPR021810">
    <property type="entry name" value="T1RH-like_C"/>
</dbReference>
<dbReference type="GO" id="GO:0009035">
    <property type="term" value="F:type I site-specific deoxyribonuclease activity"/>
    <property type="evidence" value="ECO:0007669"/>
    <property type="project" value="UniProtKB-EC"/>
</dbReference>
<evidence type="ECO:0000259" key="13">
    <source>
        <dbReference type="PROSITE" id="PS51192"/>
    </source>
</evidence>
<keyword evidence="8 11" id="KW-0378">Hydrolase</keyword>
<dbReference type="InterPro" id="IPR027417">
    <property type="entry name" value="P-loop_NTPase"/>
</dbReference>
<evidence type="ECO:0000313" key="14">
    <source>
        <dbReference type="EMBL" id="QLY40643.1"/>
    </source>
</evidence>
<dbReference type="CDD" id="cd22332">
    <property type="entry name" value="HsdR_N"/>
    <property type="match status" value="1"/>
</dbReference>
<dbReference type="Pfam" id="PF18766">
    <property type="entry name" value="SWI2_SNF2"/>
    <property type="match status" value="1"/>
</dbReference>
<dbReference type="InterPro" id="IPR040980">
    <property type="entry name" value="SWI2_SNF2"/>
</dbReference>
<gene>
    <name evidence="14" type="ORF">HF295_07210</name>
</gene>
<keyword evidence="10 11" id="KW-0238">DNA-binding</keyword>
<dbReference type="InterPro" id="IPR007409">
    <property type="entry name" value="Restrct_endonuc_type1_HsdR_N"/>
</dbReference>
<keyword evidence="7 14" id="KW-0255">Endonuclease</keyword>
<dbReference type="InterPro" id="IPR014001">
    <property type="entry name" value="Helicase_ATP-bd"/>
</dbReference>
<dbReference type="EMBL" id="CP051151">
    <property type="protein sequence ID" value="QLY40643.1"/>
    <property type="molecule type" value="Genomic_DNA"/>
</dbReference>
<evidence type="ECO:0000256" key="8">
    <source>
        <dbReference type="ARBA" id="ARBA00022801"/>
    </source>
</evidence>
<evidence type="ECO:0000256" key="10">
    <source>
        <dbReference type="ARBA" id="ARBA00023125"/>
    </source>
</evidence>
<dbReference type="CDD" id="cd18030">
    <property type="entry name" value="DEXHc_RE_I_HsdR"/>
    <property type="match status" value="1"/>
</dbReference>
<comment type="function">
    <text evidence="11">Subunit R is required for both nuclease and ATPase activities, but not for modification.</text>
</comment>
<dbReference type="InterPro" id="IPR055180">
    <property type="entry name" value="HsdR_RecA-like_helicase_dom_2"/>
</dbReference>
<evidence type="ECO:0000256" key="4">
    <source>
        <dbReference type="ARBA" id="ARBA00022722"/>
    </source>
</evidence>
<dbReference type="Gene3D" id="3.90.1570.50">
    <property type="match status" value="1"/>
</dbReference>
<dbReference type="RefSeq" id="WP_312031490.1">
    <property type="nucleotide sequence ID" value="NZ_CP051151.1"/>
</dbReference>
<evidence type="ECO:0000256" key="2">
    <source>
        <dbReference type="ARBA" id="ARBA00008598"/>
    </source>
</evidence>
<dbReference type="InterPro" id="IPR051268">
    <property type="entry name" value="Type-I_R_enzyme_R_subunit"/>
</dbReference>
<feature type="coiled-coil region" evidence="12">
    <location>
        <begin position="497"/>
        <end position="531"/>
    </location>
</feature>
<evidence type="ECO:0000256" key="3">
    <source>
        <dbReference type="ARBA" id="ARBA00011296"/>
    </source>
</evidence>
<evidence type="ECO:0000256" key="11">
    <source>
        <dbReference type="RuleBase" id="RU364115"/>
    </source>
</evidence>
<dbReference type="SUPFAM" id="SSF52540">
    <property type="entry name" value="P-loop containing nucleoside triphosphate hydrolases"/>
    <property type="match status" value="2"/>
</dbReference>
<evidence type="ECO:0000256" key="6">
    <source>
        <dbReference type="ARBA" id="ARBA00022747"/>
    </source>
</evidence>
<dbReference type="PANTHER" id="PTHR30195:SF15">
    <property type="entry name" value="TYPE I RESTRICTION ENZYME HINDI ENDONUCLEASE SUBUNIT"/>
    <property type="match status" value="1"/>
</dbReference>
<dbReference type="EC" id="3.1.21.3" evidence="11"/>
<comment type="subunit">
    <text evidence="3 11">The type I restriction/modification system is composed of three polypeptides R, M and S.</text>
</comment>
<dbReference type="InterPro" id="IPR004473">
    <property type="entry name" value="Restrct_endonuc_typeI_HsdR"/>
</dbReference>
<comment type="similarity">
    <text evidence="2 11">Belongs to the HsdR family.</text>
</comment>
<dbReference type="REBASE" id="420246">
    <property type="entry name" value="Tba29ORF7200P"/>
</dbReference>
<dbReference type="CDD" id="cd18800">
    <property type="entry name" value="SF2_C_EcoR124I-like"/>
    <property type="match status" value="1"/>
</dbReference>
<dbReference type="PANTHER" id="PTHR30195">
    <property type="entry name" value="TYPE I SITE-SPECIFIC DEOXYRIBONUCLEASE PROTEIN SUBUNIT M AND R"/>
    <property type="match status" value="1"/>
</dbReference>
<evidence type="ECO:0000256" key="12">
    <source>
        <dbReference type="SAM" id="Coils"/>
    </source>
</evidence>
<evidence type="ECO:0000256" key="1">
    <source>
        <dbReference type="ARBA" id="ARBA00000851"/>
    </source>
</evidence>
<dbReference type="AlphaFoldDB" id="A0A7L6N394"/>
<dbReference type="KEGG" id="tbk:HF295_07210"/>
<dbReference type="Gene3D" id="3.40.50.300">
    <property type="entry name" value="P-loop containing nucleotide triphosphate hydrolases"/>
    <property type="match status" value="2"/>
</dbReference>
<dbReference type="Pfam" id="PF22679">
    <property type="entry name" value="T1R_D3-like"/>
    <property type="match status" value="1"/>
</dbReference>
<evidence type="ECO:0000256" key="7">
    <source>
        <dbReference type="ARBA" id="ARBA00022759"/>
    </source>
</evidence>
<reference evidence="14 15" key="1">
    <citation type="submission" date="2020-04" db="EMBL/GenBank/DDBJ databases">
        <authorList>
            <person name="Zheng R.K."/>
            <person name="Sun C.M."/>
        </authorList>
    </citation>
    <scope>NUCLEOTIDE SEQUENCE [LARGE SCALE GENOMIC DNA]</scope>
    <source>
        <strain evidence="15">zrk29</strain>
    </source>
</reference>